<comment type="subcellular location">
    <subcellularLocation>
        <location evidence="1">Cell membrane</location>
        <topology evidence="1">Multi-pass membrane protein</topology>
    </subcellularLocation>
</comment>
<evidence type="ECO:0000256" key="9">
    <source>
        <dbReference type="SAM" id="Phobius"/>
    </source>
</evidence>
<accession>A0A9X3UM13</accession>
<protein>
    <submittedName>
        <fullName evidence="10">Branched-chain amino acid ABC transporter permease</fullName>
    </submittedName>
</protein>
<dbReference type="EMBL" id="JAPJZI010000002">
    <property type="protein sequence ID" value="MDA5401518.1"/>
    <property type="molecule type" value="Genomic_DNA"/>
</dbReference>
<evidence type="ECO:0000256" key="1">
    <source>
        <dbReference type="ARBA" id="ARBA00004651"/>
    </source>
</evidence>
<dbReference type="Pfam" id="PF02653">
    <property type="entry name" value="BPD_transp_2"/>
    <property type="match status" value="1"/>
</dbReference>
<evidence type="ECO:0000313" key="10">
    <source>
        <dbReference type="EMBL" id="MDA5401518.1"/>
    </source>
</evidence>
<dbReference type="AlphaFoldDB" id="A0A9X3UM13"/>
<feature type="transmembrane region" description="Helical" evidence="9">
    <location>
        <begin position="196"/>
        <end position="222"/>
    </location>
</feature>
<dbReference type="PANTHER" id="PTHR11795">
    <property type="entry name" value="BRANCHED-CHAIN AMINO ACID TRANSPORT SYSTEM PERMEASE PROTEIN LIVH"/>
    <property type="match status" value="1"/>
</dbReference>
<dbReference type="InterPro" id="IPR052157">
    <property type="entry name" value="BCAA_transport_permease"/>
</dbReference>
<evidence type="ECO:0000256" key="3">
    <source>
        <dbReference type="ARBA" id="ARBA00022475"/>
    </source>
</evidence>
<proteinExistence type="inferred from homology"/>
<feature type="transmembrane region" description="Helical" evidence="9">
    <location>
        <begin position="148"/>
        <end position="167"/>
    </location>
</feature>
<reference evidence="10" key="1">
    <citation type="submission" date="2022-11" db="EMBL/GenBank/DDBJ databases">
        <title>Draft genome sequence of Hoeflea poritis E7-10 and Hoeflea prorocentri PM5-8, separated from scleractinian coral Porites lutea and marine dinoflagellate.</title>
        <authorList>
            <person name="Zhang G."/>
            <person name="Wei Q."/>
            <person name="Cai L."/>
        </authorList>
    </citation>
    <scope>NUCLEOTIDE SEQUENCE</scope>
    <source>
        <strain evidence="10">PM5-8</strain>
    </source>
</reference>
<feature type="transmembrane region" description="Helical" evidence="9">
    <location>
        <begin position="68"/>
        <end position="91"/>
    </location>
</feature>
<comment type="caution">
    <text evidence="10">The sequence shown here is derived from an EMBL/GenBank/DDBJ whole genome shotgun (WGS) entry which is preliminary data.</text>
</comment>
<name>A0A9X3UM13_9HYPH</name>
<gene>
    <name evidence="10" type="ORF">OQ273_23325</name>
</gene>
<keyword evidence="11" id="KW-1185">Reference proteome</keyword>
<keyword evidence="7 9" id="KW-0472">Membrane</keyword>
<dbReference type="Proteomes" id="UP001151234">
    <property type="component" value="Unassembled WGS sequence"/>
</dbReference>
<feature type="transmembrane region" description="Helical" evidence="9">
    <location>
        <begin position="46"/>
        <end position="62"/>
    </location>
</feature>
<feature type="transmembrane region" description="Helical" evidence="9">
    <location>
        <begin position="20"/>
        <end position="39"/>
    </location>
</feature>
<evidence type="ECO:0000256" key="8">
    <source>
        <dbReference type="ARBA" id="ARBA00037998"/>
    </source>
</evidence>
<dbReference type="CDD" id="cd06582">
    <property type="entry name" value="TM_PBP1_LivH_like"/>
    <property type="match status" value="1"/>
</dbReference>
<dbReference type="GO" id="GO:0006865">
    <property type="term" value="P:amino acid transport"/>
    <property type="evidence" value="ECO:0007669"/>
    <property type="project" value="UniProtKB-KW"/>
</dbReference>
<keyword evidence="3" id="KW-1003">Cell membrane</keyword>
<feature type="transmembrane region" description="Helical" evidence="9">
    <location>
        <begin position="234"/>
        <end position="260"/>
    </location>
</feature>
<evidence type="ECO:0000256" key="4">
    <source>
        <dbReference type="ARBA" id="ARBA00022692"/>
    </source>
</evidence>
<dbReference type="RefSeq" id="WP_267993502.1">
    <property type="nucleotide sequence ID" value="NZ_JAPJZI010000002.1"/>
</dbReference>
<dbReference type="InterPro" id="IPR001851">
    <property type="entry name" value="ABC_transp_permease"/>
</dbReference>
<evidence type="ECO:0000256" key="2">
    <source>
        <dbReference type="ARBA" id="ARBA00022448"/>
    </source>
</evidence>
<evidence type="ECO:0000256" key="6">
    <source>
        <dbReference type="ARBA" id="ARBA00022989"/>
    </source>
</evidence>
<keyword evidence="6 9" id="KW-1133">Transmembrane helix</keyword>
<evidence type="ECO:0000313" key="11">
    <source>
        <dbReference type="Proteomes" id="UP001151234"/>
    </source>
</evidence>
<feature type="transmembrane region" description="Helical" evidence="9">
    <location>
        <begin position="103"/>
        <end position="128"/>
    </location>
</feature>
<sequence length="297" mass="31464">MFDNPMLLFIQFMNGLSLGLNLFIIAAGLTLILGVLGVLNFAHGAFYMIGGYASYTLVNWLSGVPGGFWFAALGAAGLLALGAWGIERLMLRRLYGRDHVYQLLFTFALVLIIGDVVKVVWGSSILSVSFPPGLDGAVNLGIAWYPSYRLLLCAIGVAVAAGLWFFVNRTRAGRLVRAAKQDREMLQALGINVGRIYMLVFVAGSALAGFGGALAAPAIALAPGMDAEIIVECFIIVIIGGLGSLGGAFLGAIMLGLLTAFGISLFPDFEIVMVYLMMVLVLLIRPWGLLGKPQAGG</sequence>
<keyword evidence="4 9" id="KW-0812">Transmembrane</keyword>
<organism evidence="10 11">
    <name type="scientific">Hoeflea prorocentri</name>
    <dbReference type="NCBI Taxonomy" id="1922333"/>
    <lineage>
        <taxon>Bacteria</taxon>
        <taxon>Pseudomonadati</taxon>
        <taxon>Pseudomonadota</taxon>
        <taxon>Alphaproteobacteria</taxon>
        <taxon>Hyphomicrobiales</taxon>
        <taxon>Rhizobiaceae</taxon>
        <taxon>Hoeflea</taxon>
    </lineage>
</organism>
<dbReference type="PANTHER" id="PTHR11795:SF442">
    <property type="entry name" value="ABC TRANSPORTER ATP-BINDING PROTEIN"/>
    <property type="match status" value="1"/>
</dbReference>
<comment type="similarity">
    <text evidence="8">Belongs to the binding-protein-dependent transport system permease family. LivHM subfamily.</text>
</comment>
<keyword evidence="2" id="KW-0813">Transport</keyword>
<feature type="transmembrane region" description="Helical" evidence="9">
    <location>
        <begin position="272"/>
        <end position="290"/>
    </location>
</feature>
<evidence type="ECO:0000256" key="5">
    <source>
        <dbReference type="ARBA" id="ARBA00022970"/>
    </source>
</evidence>
<dbReference type="GO" id="GO:0022857">
    <property type="term" value="F:transmembrane transporter activity"/>
    <property type="evidence" value="ECO:0007669"/>
    <property type="project" value="InterPro"/>
</dbReference>
<dbReference type="GO" id="GO:0005886">
    <property type="term" value="C:plasma membrane"/>
    <property type="evidence" value="ECO:0007669"/>
    <property type="project" value="UniProtKB-SubCell"/>
</dbReference>
<evidence type="ECO:0000256" key="7">
    <source>
        <dbReference type="ARBA" id="ARBA00023136"/>
    </source>
</evidence>
<keyword evidence="5" id="KW-0029">Amino-acid transport</keyword>